<accession>A0A074Y2Q8</accession>
<proteinExistence type="predicted"/>
<dbReference type="RefSeq" id="XP_013340464.1">
    <property type="nucleotide sequence ID" value="XM_013485010.1"/>
</dbReference>
<dbReference type="OMA" id="EARTTTH"/>
<dbReference type="PANTHER" id="PTHR38795">
    <property type="entry name" value="DUF6604 DOMAIN-CONTAINING PROTEIN"/>
    <property type="match status" value="1"/>
</dbReference>
<dbReference type="AlphaFoldDB" id="A0A074Y2Q8"/>
<feature type="domain" description="DUF6604" evidence="2">
    <location>
        <begin position="12"/>
        <end position="260"/>
    </location>
</feature>
<dbReference type="STRING" id="1043005.A0A074Y2Q8"/>
<organism evidence="3 4">
    <name type="scientific">Aureobasidium subglaciale (strain EXF-2481)</name>
    <name type="common">Aureobasidium pullulans var. subglaciale</name>
    <dbReference type="NCBI Taxonomy" id="1043005"/>
    <lineage>
        <taxon>Eukaryota</taxon>
        <taxon>Fungi</taxon>
        <taxon>Dikarya</taxon>
        <taxon>Ascomycota</taxon>
        <taxon>Pezizomycotina</taxon>
        <taxon>Dothideomycetes</taxon>
        <taxon>Dothideomycetidae</taxon>
        <taxon>Dothideales</taxon>
        <taxon>Saccotheciaceae</taxon>
        <taxon>Aureobasidium</taxon>
    </lineage>
</organism>
<gene>
    <name evidence="3" type="ORF">AUEXF2481DRAFT_7987</name>
</gene>
<dbReference type="InParanoid" id="A0A074Y2Q8"/>
<protein>
    <recommendedName>
        <fullName evidence="2">DUF6604 domain-containing protein</fullName>
    </recommendedName>
</protein>
<dbReference type="InterPro" id="IPR046539">
    <property type="entry name" value="DUF6604"/>
</dbReference>
<reference evidence="3 4" key="1">
    <citation type="journal article" date="2014" name="BMC Genomics">
        <title>Genome sequencing of four Aureobasidium pullulans varieties: biotechnological potential, stress tolerance, and description of new species.</title>
        <authorList>
            <person name="Gostin Ar C."/>
            <person name="Ohm R.A."/>
            <person name="Kogej T."/>
            <person name="Sonjak S."/>
            <person name="Turk M."/>
            <person name="Zajc J."/>
            <person name="Zalar P."/>
            <person name="Grube M."/>
            <person name="Sun H."/>
            <person name="Han J."/>
            <person name="Sharma A."/>
            <person name="Chiniquy J."/>
            <person name="Ngan C.Y."/>
            <person name="Lipzen A."/>
            <person name="Barry K."/>
            <person name="Grigoriev I.V."/>
            <person name="Gunde-Cimerman N."/>
        </authorList>
    </citation>
    <scope>NUCLEOTIDE SEQUENCE [LARGE SCALE GENOMIC DNA]</scope>
    <source>
        <strain evidence="3 4">EXF-2481</strain>
    </source>
</reference>
<evidence type="ECO:0000313" key="4">
    <source>
        <dbReference type="Proteomes" id="UP000030641"/>
    </source>
</evidence>
<dbReference type="Proteomes" id="UP000030641">
    <property type="component" value="Unassembled WGS sequence"/>
</dbReference>
<sequence length="398" mass="45858">MPPILLFMQSSEQRGVRNATENTTVQVTVAELVSMARRIAANLQEVPTTIYRLFRSVIKARSHSYVMFQELAAAHSDAEMEASNVTHKHFIDKLEEAFEILGGREWLVRQQAENEKAEDLVEVERVIFCNPFLPLTLDNSAQDTSEQEDSHAQHTSISQRRTKKHRKDKIRQKKKKAKASSEPIVEDVPLESYRIIDGPDDLVTDYYIAVTSIVDECYNLRQFVHKHWFHVSHSGLNSAVAGTVSRLAVSMMRRTVSAIFVDFPSEKNTYQAVMQTFTRGDFNRVYSANPCSNASDKFVDMNEALSMHVYRDLHDFVVDYQKNRSGKPTKSMQIFLSKWDPDLDLSQACKTDRVTWRRMFTINWLYDLVNVYVYSLRKFNPADFEGVALESGPWSYQD</sequence>
<dbReference type="OrthoDB" id="5339038at2759"/>
<dbReference type="Pfam" id="PF20253">
    <property type="entry name" value="DUF6604"/>
    <property type="match status" value="1"/>
</dbReference>
<dbReference type="HOGENOM" id="CLU_692575_0_0_1"/>
<feature type="compositionally biased region" description="Basic residues" evidence="1">
    <location>
        <begin position="160"/>
        <end position="178"/>
    </location>
</feature>
<dbReference type="EMBL" id="KL584773">
    <property type="protein sequence ID" value="KEQ92010.1"/>
    <property type="molecule type" value="Genomic_DNA"/>
</dbReference>
<name>A0A074Y2Q8_AURSE</name>
<keyword evidence="4" id="KW-1185">Reference proteome</keyword>
<evidence type="ECO:0000259" key="2">
    <source>
        <dbReference type="Pfam" id="PF20253"/>
    </source>
</evidence>
<dbReference type="PANTHER" id="PTHR38795:SF1">
    <property type="entry name" value="DUF6604 DOMAIN-CONTAINING PROTEIN"/>
    <property type="match status" value="1"/>
</dbReference>
<evidence type="ECO:0000256" key="1">
    <source>
        <dbReference type="SAM" id="MobiDB-lite"/>
    </source>
</evidence>
<dbReference type="GeneID" id="25371546"/>
<evidence type="ECO:0000313" key="3">
    <source>
        <dbReference type="EMBL" id="KEQ92010.1"/>
    </source>
</evidence>
<feature type="region of interest" description="Disordered" evidence="1">
    <location>
        <begin position="141"/>
        <end position="183"/>
    </location>
</feature>